<evidence type="ECO:0000313" key="1">
    <source>
        <dbReference type="EMBL" id="RNA06061.1"/>
    </source>
</evidence>
<dbReference type="Proteomes" id="UP000276133">
    <property type="component" value="Unassembled WGS sequence"/>
</dbReference>
<proteinExistence type="predicted"/>
<gene>
    <name evidence="1" type="ORF">BpHYR1_028932</name>
</gene>
<organism evidence="1 2">
    <name type="scientific">Brachionus plicatilis</name>
    <name type="common">Marine rotifer</name>
    <name type="synonym">Brachionus muelleri</name>
    <dbReference type="NCBI Taxonomy" id="10195"/>
    <lineage>
        <taxon>Eukaryota</taxon>
        <taxon>Metazoa</taxon>
        <taxon>Spiralia</taxon>
        <taxon>Gnathifera</taxon>
        <taxon>Rotifera</taxon>
        <taxon>Eurotatoria</taxon>
        <taxon>Monogononta</taxon>
        <taxon>Pseudotrocha</taxon>
        <taxon>Ploima</taxon>
        <taxon>Brachionidae</taxon>
        <taxon>Brachionus</taxon>
    </lineage>
</organism>
<keyword evidence="2" id="KW-1185">Reference proteome</keyword>
<protein>
    <submittedName>
        <fullName evidence="1">Uncharacterized protein</fullName>
    </submittedName>
</protein>
<name>A0A3M7Q4X9_BRAPC</name>
<accession>A0A3M7Q4X9</accession>
<dbReference type="AlphaFoldDB" id="A0A3M7Q4X9"/>
<reference evidence="1 2" key="1">
    <citation type="journal article" date="2018" name="Sci. Rep.">
        <title>Genomic signatures of local adaptation to the degree of environmental predictability in rotifers.</title>
        <authorList>
            <person name="Franch-Gras L."/>
            <person name="Hahn C."/>
            <person name="Garcia-Roger E.M."/>
            <person name="Carmona M.J."/>
            <person name="Serra M."/>
            <person name="Gomez A."/>
        </authorList>
    </citation>
    <scope>NUCLEOTIDE SEQUENCE [LARGE SCALE GENOMIC DNA]</scope>
    <source>
        <strain evidence="1">HYR1</strain>
    </source>
</reference>
<comment type="caution">
    <text evidence="1">The sequence shown here is derived from an EMBL/GenBank/DDBJ whole genome shotgun (WGS) entry which is preliminary data.</text>
</comment>
<evidence type="ECO:0000313" key="2">
    <source>
        <dbReference type="Proteomes" id="UP000276133"/>
    </source>
</evidence>
<sequence length="131" mass="15823">MFLNELNSLKLKKYCPNTSFLLIRLYNVYFQVRLQEQLLELFFLILFCYYIIKNLTFSLIEFVNHVIGPDFVLCYNKRVVILKSQTIYIAKRKISQKFKLLPQSSIEKEFSNFEAIRHFLLFLYECVRIEA</sequence>
<dbReference type="EMBL" id="REGN01007505">
    <property type="protein sequence ID" value="RNA06061.1"/>
    <property type="molecule type" value="Genomic_DNA"/>
</dbReference>